<dbReference type="Pfam" id="PF00005">
    <property type="entry name" value="ABC_tran"/>
    <property type="match status" value="1"/>
</dbReference>
<keyword evidence="3" id="KW-0813">Transport</keyword>
<dbReference type="InterPro" id="IPR017871">
    <property type="entry name" value="ABC_transporter-like_CS"/>
</dbReference>
<dbReference type="FunFam" id="3.40.50.300:FF:000224">
    <property type="entry name" value="Energy-coupling factor transporter ATP-binding protein EcfA"/>
    <property type="match status" value="1"/>
</dbReference>
<dbReference type="NCBIfam" id="TIGR04520">
    <property type="entry name" value="ECF_ATPase_1"/>
    <property type="match status" value="1"/>
</dbReference>
<evidence type="ECO:0000259" key="9">
    <source>
        <dbReference type="PROSITE" id="PS50893"/>
    </source>
</evidence>
<evidence type="ECO:0000256" key="4">
    <source>
        <dbReference type="ARBA" id="ARBA00022475"/>
    </source>
</evidence>
<evidence type="ECO:0000256" key="7">
    <source>
        <dbReference type="ARBA" id="ARBA00022967"/>
    </source>
</evidence>
<dbReference type="OrthoDB" id="9784332at2"/>
<comment type="similarity">
    <text evidence="2">Belongs to the ABC transporter superfamily.</text>
</comment>
<evidence type="ECO:0000256" key="3">
    <source>
        <dbReference type="ARBA" id="ARBA00022448"/>
    </source>
</evidence>
<name>A0A2U3L103_9FIRM</name>
<dbReference type="Gene3D" id="3.40.50.300">
    <property type="entry name" value="P-loop containing nucleotide triphosphate hydrolases"/>
    <property type="match status" value="1"/>
</dbReference>
<dbReference type="InterPro" id="IPR015856">
    <property type="entry name" value="ABC_transpr_CbiO/EcfA_su"/>
</dbReference>
<dbReference type="Proteomes" id="UP000238916">
    <property type="component" value="Unassembled WGS sequence"/>
</dbReference>
<keyword evidence="6 10" id="KW-0067">ATP-binding</keyword>
<dbReference type="GO" id="GO:0005524">
    <property type="term" value="F:ATP binding"/>
    <property type="evidence" value="ECO:0007669"/>
    <property type="project" value="UniProtKB-KW"/>
</dbReference>
<dbReference type="EC" id="3.6.3.-" evidence="10"/>
<protein>
    <submittedName>
        <fullName evidence="10">Energy-coupling factor transporter ATP-binding protein EcfA1</fullName>
        <ecNumber evidence="10">3.6.3.-</ecNumber>
    </submittedName>
</protein>
<proteinExistence type="inferred from homology"/>
<dbReference type="InterPro" id="IPR030947">
    <property type="entry name" value="EcfA_1"/>
</dbReference>
<dbReference type="GO" id="GO:0016887">
    <property type="term" value="F:ATP hydrolysis activity"/>
    <property type="evidence" value="ECO:0007669"/>
    <property type="project" value="InterPro"/>
</dbReference>
<evidence type="ECO:0000256" key="6">
    <source>
        <dbReference type="ARBA" id="ARBA00022840"/>
    </source>
</evidence>
<dbReference type="InterPro" id="IPR003439">
    <property type="entry name" value="ABC_transporter-like_ATP-bd"/>
</dbReference>
<dbReference type="InterPro" id="IPR050095">
    <property type="entry name" value="ECF_ABC_transporter_ATP-bd"/>
</dbReference>
<evidence type="ECO:0000313" key="11">
    <source>
        <dbReference type="Proteomes" id="UP000238916"/>
    </source>
</evidence>
<dbReference type="EMBL" id="OMOF01000263">
    <property type="protein sequence ID" value="SPF45605.1"/>
    <property type="molecule type" value="Genomic_DNA"/>
</dbReference>
<reference evidence="11" key="1">
    <citation type="submission" date="2018-02" db="EMBL/GenBank/DDBJ databases">
        <authorList>
            <person name="Hausmann B."/>
        </authorList>
    </citation>
    <scope>NUCLEOTIDE SEQUENCE [LARGE SCALE GENOMIC DNA]</scope>
    <source>
        <strain evidence="11">Peat soil MAG SbF1</strain>
    </source>
</reference>
<evidence type="ECO:0000256" key="2">
    <source>
        <dbReference type="ARBA" id="ARBA00005417"/>
    </source>
</evidence>
<keyword evidence="8" id="KW-0472">Membrane</keyword>
<keyword evidence="5" id="KW-0547">Nucleotide-binding</keyword>
<organism evidence="10 11">
    <name type="scientific">Candidatus Desulfosporosinus infrequens</name>
    <dbReference type="NCBI Taxonomy" id="2043169"/>
    <lineage>
        <taxon>Bacteria</taxon>
        <taxon>Bacillati</taxon>
        <taxon>Bacillota</taxon>
        <taxon>Clostridia</taxon>
        <taxon>Eubacteriales</taxon>
        <taxon>Desulfitobacteriaceae</taxon>
        <taxon>Desulfosporosinus</taxon>
    </lineage>
</organism>
<dbReference type="CDD" id="cd03225">
    <property type="entry name" value="ABC_cobalt_CbiO_domain1"/>
    <property type="match status" value="1"/>
</dbReference>
<keyword evidence="4" id="KW-1003">Cell membrane</keyword>
<accession>A0A2U3L103</accession>
<evidence type="ECO:0000256" key="1">
    <source>
        <dbReference type="ARBA" id="ARBA00004202"/>
    </source>
</evidence>
<dbReference type="GO" id="GO:0043190">
    <property type="term" value="C:ATP-binding cassette (ABC) transporter complex"/>
    <property type="evidence" value="ECO:0007669"/>
    <property type="project" value="TreeGrafter"/>
</dbReference>
<dbReference type="PROSITE" id="PS00211">
    <property type="entry name" value="ABC_TRANSPORTER_1"/>
    <property type="match status" value="1"/>
</dbReference>
<dbReference type="AlphaFoldDB" id="A0A2U3L103"/>
<evidence type="ECO:0000313" key="10">
    <source>
        <dbReference type="EMBL" id="SPF45605.1"/>
    </source>
</evidence>
<dbReference type="PROSITE" id="PS50893">
    <property type="entry name" value="ABC_TRANSPORTER_2"/>
    <property type="match status" value="1"/>
</dbReference>
<dbReference type="SUPFAM" id="SSF52540">
    <property type="entry name" value="P-loop containing nucleoside triphosphate hydrolases"/>
    <property type="match status" value="1"/>
</dbReference>
<keyword evidence="7" id="KW-1278">Translocase</keyword>
<dbReference type="InterPro" id="IPR027417">
    <property type="entry name" value="P-loop_NTPase"/>
</dbReference>
<dbReference type="PANTHER" id="PTHR43553:SF24">
    <property type="entry name" value="ENERGY-COUPLING FACTOR TRANSPORTER ATP-BINDING PROTEIN ECFA1"/>
    <property type="match status" value="1"/>
</dbReference>
<feature type="domain" description="ABC transporter" evidence="9">
    <location>
        <begin position="6"/>
        <end position="244"/>
    </location>
</feature>
<comment type="subcellular location">
    <subcellularLocation>
        <location evidence="1">Cell membrane</location>
        <topology evidence="1">Peripheral membrane protein</topology>
    </subcellularLocation>
</comment>
<gene>
    <name evidence="10" type="primary">ecfA1</name>
    <name evidence="10" type="ORF">SBF1_3350010</name>
</gene>
<keyword evidence="10" id="KW-0378">Hydrolase</keyword>
<evidence type="ECO:0000256" key="8">
    <source>
        <dbReference type="ARBA" id="ARBA00023136"/>
    </source>
</evidence>
<dbReference type="GO" id="GO:0042626">
    <property type="term" value="F:ATPase-coupled transmembrane transporter activity"/>
    <property type="evidence" value="ECO:0007669"/>
    <property type="project" value="TreeGrafter"/>
</dbReference>
<dbReference type="InterPro" id="IPR003593">
    <property type="entry name" value="AAA+_ATPase"/>
</dbReference>
<dbReference type="SMART" id="SM00382">
    <property type="entry name" value="AAA"/>
    <property type="match status" value="1"/>
</dbReference>
<dbReference type="PANTHER" id="PTHR43553">
    <property type="entry name" value="HEAVY METAL TRANSPORTER"/>
    <property type="match status" value="1"/>
</dbReference>
<sequence>MSFKGIQLLDVTKEYPGNQDIKTCALKKVNLTIKPGEFVGIVGKNASGKTTLARLLNGLLLPSQGRVMINGMDTRDRRMRMEIRRRVAMVFQNPENQIVSPVVEEEIAFGPENLNLPHHEISRRVEEGLKLMGLREFRHYAPHLLSGGQKQRVAIASALAMQPDYLVLDEPTSMLDQSCRRELIEHLHILNKQQGITIVLISHCMEDLAGADRLVVLQQGSLFADAPPWEIFRQDDKIVGLKPPDIVRMVELLQKMGFNLDNKITTRAEMVDQLCRLSKSVI</sequence>
<evidence type="ECO:0000256" key="5">
    <source>
        <dbReference type="ARBA" id="ARBA00022741"/>
    </source>
</evidence>